<proteinExistence type="predicted"/>
<feature type="transmembrane region" description="Helical" evidence="2">
    <location>
        <begin position="33"/>
        <end position="55"/>
    </location>
</feature>
<comment type="caution">
    <text evidence="3">The sequence shown here is derived from an EMBL/GenBank/DDBJ whole genome shotgun (WGS) entry which is preliminary data.</text>
</comment>
<feature type="compositionally biased region" description="Polar residues" evidence="1">
    <location>
        <begin position="1"/>
        <end position="12"/>
    </location>
</feature>
<name>A0ABR4HF30_9EURO</name>
<organism evidence="3 4">
    <name type="scientific">Aspergillus granulosus</name>
    <dbReference type="NCBI Taxonomy" id="176169"/>
    <lineage>
        <taxon>Eukaryota</taxon>
        <taxon>Fungi</taxon>
        <taxon>Dikarya</taxon>
        <taxon>Ascomycota</taxon>
        <taxon>Pezizomycotina</taxon>
        <taxon>Eurotiomycetes</taxon>
        <taxon>Eurotiomycetidae</taxon>
        <taxon>Eurotiales</taxon>
        <taxon>Aspergillaceae</taxon>
        <taxon>Aspergillus</taxon>
        <taxon>Aspergillus subgen. Nidulantes</taxon>
    </lineage>
</organism>
<sequence length="227" mass="25601">MGISGRSNSTTPVHGHSHHHLANLDGTKTSDEVIILILGAIVILTFALGLVFQLCDDSVWFFWRKQGYWQEEEDNRFGQDHQMAELNLEAAAAAITDPLIKGDSHQPLPSPWATRYGTITQHHVDIGGVRKMVLIVEGDRTNGVPQEQDGYTEWFERWRGRHETKADVEAGEQALDERDFWEQDALPLEHAPRGTVLVDEQAPLLQFDLEEDGNEHPHSDPEQKDAV</sequence>
<dbReference type="EMBL" id="JBFXLT010000036">
    <property type="protein sequence ID" value="KAL2814016.1"/>
    <property type="molecule type" value="Genomic_DNA"/>
</dbReference>
<evidence type="ECO:0000256" key="1">
    <source>
        <dbReference type="SAM" id="MobiDB-lite"/>
    </source>
</evidence>
<gene>
    <name evidence="3" type="ORF">BJX63DRAFT_431648</name>
</gene>
<feature type="region of interest" description="Disordered" evidence="1">
    <location>
        <begin position="205"/>
        <end position="227"/>
    </location>
</feature>
<keyword evidence="4" id="KW-1185">Reference proteome</keyword>
<evidence type="ECO:0000313" key="3">
    <source>
        <dbReference type="EMBL" id="KAL2814016.1"/>
    </source>
</evidence>
<reference evidence="3 4" key="1">
    <citation type="submission" date="2024-07" db="EMBL/GenBank/DDBJ databases">
        <title>Section-level genome sequencing and comparative genomics of Aspergillus sections Usti and Cavernicolus.</title>
        <authorList>
            <consortium name="Lawrence Berkeley National Laboratory"/>
            <person name="Nybo J.L."/>
            <person name="Vesth T.C."/>
            <person name="Theobald S."/>
            <person name="Frisvad J.C."/>
            <person name="Larsen T.O."/>
            <person name="Kjaerboelling I."/>
            <person name="Rothschild-Mancinelli K."/>
            <person name="Lyhne E.K."/>
            <person name="Kogle M.E."/>
            <person name="Barry K."/>
            <person name="Clum A."/>
            <person name="Na H."/>
            <person name="Ledsgaard L."/>
            <person name="Lin J."/>
            <person name="Lipzen A."/>
            <person name="Kuo A."/>
            <person name="Riley R."/>
            <person name="Mondo S."/>
            <person name="Labutti K."/>
            <person name="Haridas S."/>
            <person name="Pangalinan J."/>
            <person name="Salamov A.A."/>
            <person name="Simmons B.A."/>
            <person name="Magnuson J.K."/>
            <person name="Chen J."/>
            <person name="Drula E."/>
            <person name="Henrissat B."/>
            <person name="Wiebenga A."/>
            <person name="Lubbers R.J."/>
            <person name="Gomes A.C."/>
            <person name="Makela M.R."/>
            <person name="Stajich J."/>
            <person name="Grigoriev I.V."/>
            <person name="Mortensen U.H."/>
            <person name="De Vries R.P."/>
            <person name="Baker S.E."/>
            <person name="Andersen M.R."/>
        </authorList>
    </citation>
    <scope>NUCLEOTIDE SEQUENCE [LARGE SCALE GENOMIC DNA]</scope>
    <source>
        <strain evidence="3 4">CBS 588.65</strain>
    </source>
</reference>
<protein>
    <submittedName>
        <fullName evidence="3">Uncharacterized protein</fullName>
    </submittedName>
</protein>
<dbReference type="Proteomes" id="UP001610334">
    <property type="component" value="Unassembled WGS sequence"/>
</dbReference>
<feature type="region of interest" description="Disordered" evidence="1">
    <location>
        <begin position="1"/>
        <end position="22"/>
    </location>
</feature>
<accession>A0ABR4HF30</accession>
<feature type="compositionally biased region" description="Basic and acidic residues" evidence="1">
    <location>
        <begin position="214"/>
        <end position="227"/>
    </location>
</feature>
<evidence type="ECO:0000256" key="2">
    <source>
        <dbReference type="SAM" id="Phobius"/>
    </source>
</evidence>
<keyword evidence="2" id="KW-0472">Membrane</keyword>
<evidence type="ECO:0000313" key="4">
    <source>
        <dbReference type="Proteomes" id="UP001610334"/>
    </source>
</evidence>
<keyword evidence="2" id="KW-1133">Transmembrane helix</keyword>
<keyword evidence="2" id="KW-0812">Transmembrane</keyword>